<gene>
    <name evidence="1" type="ORF">QWZ03_18240</name>
</gene>
<dbReference type="RefSeq" id="WP_290334040.1">
    <property type="nucleotide sequence ID" value="NZ_JAUFPU010000018.1"/>
</dbReference>
<reference evidence="1" key="2">
    <citation type="submission" date="2023-06" db="EMBL/GenBank/DDBJ databases">
        <authorList>
            <person name="Lucena T."/>
            <person name="Sun Q."/>
        </authorList>
    </citation>
    <scope>NUCLEOTIDE SEQUENCE</scope>
    <source>
        <strain evidence="1">CECT 7703</strain>
    </source>
</reference>
<proteinExistence type="predicted"/>
<organism evidence="1 2">
    <name type="scientific">Chitinimonas viridis</name>
    <dbReference type="NCBI Taxonomy" id="664880"/>
    <lineage>
        <taxon>Bacteria</taxon>
        <taxon>Pseudomonadati</taxon>
        <taxon>Pseudomonadota</taxon>
        <taxon>Betaproteobacteria</taxon>
        <taxon>Neisseriales</taxon>
        <taxon>Chitinibacteraceae</taxon>
        <taxon>Chitinimonas</taxon>
    </lineage>
</organism>
<comment type="caution">
    <text evidence="1">The sequence shown here is derived from an EMBL/GenBank/DDBJ whole genome shotgun (WGS) entry which is preliminary data.</text>
</comment>
<keyword evidence="2" id="KW-1185">Reference proteome</keyword>
<accession>A0ABT8BA83</accession>
<protein>
    <submittedName>
        <fullName evidence="1">DUF1834 family protein</fullName>
    </submittedName>
</protein>
<name>A0ABT8BA83_9NEIS</name>
<evidence type="ECO:0000313" key="2">
    <source>
        <dbReference type="Proteomes" id="UP001180081"/>
    </source>
</evidence>
<dbReference type="Proteomes" id="UP001180081">
    <property type="component" value="Unassembled WGS sequence"/>
</dbReference>
<reference evidence="1" key="1">
    <citation type="journal article" date="2014" name="Int. J. Syst. Evol. Microbiol.">
        <title>Complete genome of a new Firmicutes species belonging to the dominant human colonic microbiota ('Ruminococcus bicirculans') reveals two chromosomes and a selective capacity to utilize plant glucans.</title>
        <authorList>
            <consortium name="NISC Comparative Sequencing Program"/>
            <person name="Wegmann U."/>
            <person name="Louis P."/>
            <person name="Goesmann A."/>
            <person name="Henrissat B."/>
            <person name="Duncan S.H."/>
            <person name="Flint H.J."/>
        </authorList>
    </citation>
    <scope>NUCLEOTIDE SEQUENCE</scope>
    <source>
        <strain evidence="1">CECT 7703</strain>
    </source>
</reference>
<dbReference type="EMBL" id="JAUFPU010000018">
    <property type="protein sequence ID" value="MDN3578710.1"/>
    <property type="molecule type" value="Genomic_DNA"/>
</dbReference>
<dbReference type="InterPro" id="IPR014972">
    <property type="entry name" value="Phage_Mu_Gp37"/>
</dbReference>
<evidence type="ECO:0000313" key="1">
    <source>
        <dbReference type="EMBL" id="MDN3578710.1"/>
    </source>
</evidence>
<sequence>MAVVIHELDIISRVELAIIARLKAGLGRMVMSVESYGGELEIETVDEAVRRFPAAWVTFGGVKDTKPHSNSKDRWRSAGSFVVMVGARNVRNEAASRRGGAGKGEIGSYQLVTAVRRLLIRQDLGLPIDHFEPGRVRTLFNTALERQAFSVFACEFHTVWMEGALENGHWPEMDAPGADSLFSAYQGQTERAGVLTSVQLHYHLQPDVDGKHDAQDIVRTQEPHP</sequence>
<dbReference type="Pfam" id="PF08873">
    <property type="entry name" value="Phage_Mu_Gp37"/>
    <property type="match status" value="1"/>
</dbReference>